<dbReference type="Proteomes" id="UP000187609">
    <property type="component" value="Unassembled WGS sequence"/>
</dbReference>
<dbReference type="PANTHER" id="PTHR47073:SF2">
    <property type="entry name" value="PROTEIN ANTI-SILENCING 1"/>
    <property type="match status" value="1"/>
</dbReference>
<evidence type="ECO:0000313" key="1">
    <source>
        <dbReference type="EMBL" id="OIT33722.1"/>
    </source>
</evidence>
<keyword evidence="2" id="KW-1185">Reference proteome</keyword>
<accession>A0A314KWU9</accession>
<name>A0A314KWU9_NICAT</name>
<organism evidence="1 2">
    <name type="scientific">Nicotiana attenuata</name>
    <name type="common">Coyote tobacco</name>
    <dbReference type="NCBI Taxonomy" id="49451"/>
    <lineage>
        <taxon>Eukaryota</taxon>
        <taxon>Viridiplantae</taxon>
        <taxon>Streptophyta</taxon>
        <taxon>Embryophyta</taxon>
        <taxon>Tracheophyta</taxon>
        <taxon>Spermatophyta</taxon>
        <taxon>Magnoliopsida</taxon>
        <taxon>eudicotyledons</taxon>
        <taxon>Gunneridae</taxon>
        <taxon>Pentapetalae</taxon>
        <taxon>asterids</taxon>
        <taxon>lamiids</taxon>
        <taxon>Solanales</taxon>
        <taxon>Solanaceae</taxon>
        <taxon>Nicotianoideae</taxon>
        <taxon>Nicotianeae</taxon>
        <taxon>Nicotiana</taxon>
    </lineage>
</organism>
<gene>
    <name evidence="1" type="ORF">A4A49_11244</name>
</gene>
<dbReference type="STRING" id="49451.A0A314KWU9"/>
<dbReference type="Gramene" id="OIT33722">
    <property type="protein sequence ID" value="OIT33722"/>
    <property type="gene ID" value="A4A49_11244"/>
</dbReference>
<evidence type="ECO:0000313" key="2">
    <source>
        <dbReference type="Proteomes" id="UP000187609"/>
    </source>
</evidence>
<dbReference type="EMBL" id="MJEQ01000833">
    <property type="protein sequence ID" value="OIT33722.1"/>
    <property type="molecule type" value="Genomic_DNA"/>
</dbReference>
<dbReference type="AlphaFoldDB" id="A0A314KWU9"/>
<reference evidence="1" key="1">
    <citation type="submission" date="2016-11" db="EMBL/GenBank/DDBJ databases">
        <title>The genome of Nicotiana attenuata.</title>
        <authorList>
            <person name="Xu S."/>
            <person name="Brockmoeller T."/>
            <person name="Gaquerel E."/>
            <person name="Navarro A."/>
            <person name="Kuhl H."/>
            <person name="Gase K."/>
            <person name="Ling Z."/>
            <person name="Zhou W."/>
            <person name="Kreitzer C."/>
            <person name="Stanke M."/>
            <person name="Tang H."/>
            <person name="Lyons E."/>
            <person name="Pandey P."/>
            <person name="Pandey S.P."/>
            <person name="Timmermann B."/>
            <person name="Baldwin I.T."/>
        </authorList>
    </citation>
    <scope>NUCLEOTIDE SEQUENCE [LARGE SCALE GENOMIC DNA]</scope>
    <source>
        <strain evidence="1">UT</strain>
    </source>
</reference>
<proteinExistence type="predicted"/>
<dbReference type="GO" id="GO:0003723">
    <property type="term" value="F:RNA binding"/>
    <property type="evidence" value="ECO:0007669"/>
    <property type="project" value="TreeGrafter"/>
</dbReference>
<dbReference type="PANTHER" id="PTHR47073">
    <property type="entry name" value="PROTEIN ANTI-SILENCING 1"/>
    <property type="match status" value="1"/>
</dbReference>
<sequence>MNKNFEDKRGIRANVGGQSFCFVLCTLQTKRKNYEIRGDDVTIVYVLLRPVVARRGTIKEPVKCSGLPGHLSIGRIKFQKLGEEMRKAVSTSHHSQSNTIEHEMAVEWRVLQEKSSLWWKALHEKQAAEIELLRGKLKSPIWN</sequence>
<protein>
    <submittedName>
        <fullName evidence="1">Uncharacterized protein</fullName>
    </submittedName>
</protein>
<comment type="caution">
    <text evidence="1">The sequence shown here is derived from an EMBL/GenBank/DDBJ whole genome shotgun (WGS) entry which is preliminary data.</text>
</comment>